<keyword evidence="1 2" id="KW-0808">Transferase</keyword>
<dbReference type="Gene3D" id="3.40.50.2000">
    <property type="entry name" value="Glycogen Phosphorylase B"/>
    <property type="match status" value="2"/>
</dbReference>
<protein>
    <submittedName>
        <fullName evidence="2">Glycosyl transferase group 1</fullName>
    </submittedName>
</protein>
<evidence type="ECO:0000256" key="1">
    <source>
        <dbReference type="ARBA" id="ARBA00022679"/>
    </source>
</evidence>
<keyword evidence="3" id="KW-1185">Reference proteome</keyword>
<evidence type="ECO:0000313" key="2">
    <source>
        <dbReference type="EMBL" id="EEF57264.1"/>
    </source>
</evidence>
<reference evidence="2 3" key="1">
    <citation type="journal article" date="2011" name="J. Bacteriol.">
        <title>Genome sequence of 'Pedosphaera parvula' Ellin514, an aerobic Verrucomicrobial isolate from pasture soil.</title>
        <authorList>
            <person name="Kant R."/>
            <person name="van Passel M.W."/>
            <person name="Sangwan P."/>
            <person name="Palva A."/>
            <person name="Lucas S."/>
            <person name="Copeland A."/>
            <person name="Lapidus A."/>
            <person name="Glavina Del Rio T."/>
            <person name="Dalin E."/>
            <person name="Tice H."/>
            <person name="Bruce D."/>
            <person name="Goodwin L."/>
            <person name="Pitluck S."/>
            <person name="Chertkov O."/>
            <person name="Larimer F.W."/>
            <person name="Land M.L."/>
            <person name="Hauser L."/>
            <person name="Brettin T.S."/>
            <person name="Detter J.C."/>
            <person name="Han S."/>
            <person name="de Vos W.M."/>
            <person name="Janssen P.H."/>
            <person name="Smidt H."/>
        </authorList>
    </citation>
    <scope>NUCLEOTIDE SEQUENCE [LARGE SCALE GENOMIC DNA]</scope>
    <source>
        <strain evidence="2 3">Ellin514</strain>
    </source>
</reference>
<dbReference type="Proteomes" id="UP000003688">
    <property type="component" value="Unassembled WGS sequence"/>
</dbReference>
<dbReference type="EMBL" id="ABOX02000077">
    <property type="protein sequence ID" value="EEF57264.1"/>
    <property type="molecule type" value="Genomic_DNA"/>
</dbReference>
<dbReference type="Pfam" id="PF13692">
    <property type="entry name" value="Glyco_trans_1_4"/>
    <property type="match status" value="1"/>
</dbReference>
<comment type="caution">
    <text evidence="2">The sequence shown here is derived from an EMBL/GenBank/DDBJ whole genome shotgun (WGS) entry which is preliminary data.</text>
</comment>
<gene>
    <name evidence="2" type="ORF">Cflav_PD0417</name>
</gene>
<dbReference type="RefSeq" id="WP_007418714.1">
    <property type="nucleotide sequence ID" value="NZ_ABOX02000077.1"/>
</dbReference>
<name>B9XSD1_PEDPL</name>
<organism evidence="2 3">
    <name type="scientific">Pedosphaera parvula (strain Ellin514)</name>
    <dbReference type="NCBI Taxonomy" id="320771"/>
    <lineage>
        <taxon>Bacteria</taxon>
        <taxon>Pseudomonadati</taxon>
        <taxon>Verrucomicrobiota</taxon>
        <taxon>Pedosphaerae</taxon>
        <taxon>Pedosphaerales</taxon>
        <taxon>Pedosphaeraceae</taxon>
        <taxon>Pedosphaera</taxon>
    </lineage>
</organism>
<dbReference type="CDD" id="cd03801">
    <property type="entry name" value="GT4_PimA-like"/>
    <property type="match status" value="1"/>
</dbReference>
<evidence type="ECO:0000313" key="3">
    <source>
        <dbReference type="Proteomes" id="UP000003688"/>
    </source>
</evidence>
<dbReference type="PANTHER" id="PTHR46401:SF2">
    <property type="entry name" value="GLYCOSYLTRANSFERASE WBBK-RELATED"/>
    <property type="match status" value="1"/>
</dbReference>
<dbReference type="PANTHER" id="PTHR46401">
    <property type="entry name" value="GLYCOSYLTRANSFERASE WBBK-RELATED"/>
    <property type="match status" value="1"/>
</dbReference>
<proteinExistence type="predicted"/>
<dbReference type="SUPFAM" id="SSF53756">
    <property type="entry name" value="UDP-Glycosyltransferase/glycogen phosphorylase"/>
    <property type="match status" value="1"/>
</dbReference>
<dbReference type="AlphaFoldDB" id="B9XSD1"/>
<sequence length="433" mass="49331">MKLLVFAHTPPPHHGQSYMVQLMLDGFGGDHRRPGGRASLKPDQYGVKCYHVNAQVSKELEDIGDFRIGKLFLLIGFCFQAIWCHFRHGVNTMYYIPAPGKRSALYRDWIVMWLCRPFFKQIILHWHAAGMGKWLETHVQMREREFTYERFKNIDLSIVLSDYNRADAEKLLPQSIRVVSNGIPDPCPEFQEQILPLRRARFAARKKLAAGLVLSPDELKDAGHAPQIFNVFYLAHCTHEKGLFDAIQGVLLANRQLIRDGAPFTMELTVAGSFPEESEKEEFDLILSSPEGSQAIRYLGFLAGSEKKKALREADLFCFPTYYRNENQPVNLIEAMAFGLPILTTHWRSIPELLPSDYRCLVDIHSPRQIADALLTCLVGEQPEFFRELFLSNFTLEQYLSGLAEAFHSLELKDCASSTPALVPSIKTTTRPQ</sequence>
<accession>B9XSD1</accession>
<dbReference type="STRING" id="320771.Cflav_PD0417"/>
<dbReference type="OrthoDB" id="179766at2"/>
<dbReference type="GO" id="GO:0016757">
    <property type="term" value="F:glycosyltransferase activity"/>
    <property type="evidence" value="ECO:0007669"/>
    <property type="project" value="TreeGrafter"/>
</dbReference>